<dbReference type="PROSITE" id="PS50110">
    <property type="entry name" value="RESPONSE_REGULATORY"/>
    <property type="match status" value="1"/>
</dbReference>
<dbReference type="CDD" id="cd00130">
    <property type="entry name" value="PAS"/>
    <property type="match status" value="1"/>
</dbReference>
<dbReference type="SUPFAM" id="SSF55785">
    <property type="entry name" value="PYP-like sensor domain (PAS domain)"/>
    <property type="match status" value="1"/>
</dbReference>
<evidence type="ECO:0000313" key="13">
    <source>
        <dbReference type="Proteomes" id="UP000289193"/>
    </source>
</evidence>
<dbReference type="SUPFAM" id="SSF52172">
    <property type="entry name" value="CheY-like"/>
    <property type="match status" value="1"/>
</dbReference>
<dbReference type="InterPro" id="IPR000700">
    <property type="entry name" value="PAS-assoc_C"/>
</dbReference>
<dbReference type="NCBIfam" id="TIGR00229">
    <property type="entry name" value="sensory_box"/>
    <property type="match status" value="1"/>
</dbReference>
<proteinExistence type="predicted"/>
<dbReference type="InterPro" id="IPR011006">
    <property type="entry name" value="CheY-like_superfamily"/>
</dbReference>
<dbReference type="InterPro" id="IPR001789">
    <property type="entry name" value="Sig_transdc_resp-reg_receiver"/>
</dbReference>
<evidence type="ECO:0000256" key="5">
    <source>
        <dbReference type="PROSITE-ProRule" id="PRU00169"/>
    </source>
</evidence>
<dbReference type="EMBL" id="CP031217">
    <property type="protein sequence ID" value="AXH12274.1"/>
    <property type="molecule type" value="Genomic_DNA"/>
</dbReference>
<dbReference type="EMBL" id="PDKM01000001">
    <property type="protein sequence ID" value="RXK11379.1"/>
    <property type="molecule type" value="Genomic_DNA"/>
</dbReference>
<organism evidence="11 13">
    <name type="scientific">Halarcobacter bivalviorum</name>
    <dbReference type="NCBI Taxonomy" id="663364"/>
    <lineage>
        <taxon>Bacteria</taxon>
        <taxon>Pseudomonadati</taxon>
        <taxon>Campylobacterota</taxon>
        <taxon>Epsilonproteobacteria</taxon>
        <taxon>Campylobacterales</taxon>
        <taxon>Arcobacteraceae</taxon>
        <taxon>Halarcobacter</taxon>
    </lineage>
</organism>
<feature type="modified residue" description="4-aspartylphosphate" evidence="5">
    <location>
        <position position="70"/>
    </location>
</feature>
<dbReference type="RefSeq" id="WP_114839112.1">
    <property type="nucleotide sequence ID" value="NZ_CP031217.1"/>
</dbReference>
<name>A0AAX2ABW8_9BACT</name>
<dbReference type="KEGG" id="hbv:ABIV_1274"/>
<dbReference type="PROSITE" id="PS50112">
    <property type="entry name" value="PAS"/>
    <property type="match status" value="1"/>
</dbReference>
<dbReference type="Proteomes" id="UP000289193">
    <property type="component" value="Unassembled WGS sequence"/>
</dbReference>
<feature type="coiled-coil region" evidence="6">
    <location>
        <begin position="334"/>
        <end position="361"/>
    </location>
</feature>
<dbReference type="CDD" id="cd00156">
    <property type="entry name" value="REC"/>
    <property type="match status" value="1"/>
</dbReference>
<evidence type="ECO:0000259" key="7">
    <source>
        <dbReference type="PROSITE" id="PS50110"/>
    </source>
</evidence>
<dbReference type="Pfam" id="PF00072">
    <property type="entry name" value="Response_reg"/>
    <property type="match status" value="1"/>
</dbReference>
<dbReference type="PROSITE" id="PS50113">
    <property type="entry name" value="PAC"/>
    <property type="match status" value="1"/>
</dbReference>
<keyword evidence="13" id="KW-1185">Reference proteome</keyword>
<evidence type="ECO:0000256" key="2">
    <source>
        <dbReference type="ARBA" id="ARBA00022500"/>
    </source>
</evidence>
<dbReference type="SMART" id="SM00448">
    <property type="entry name" value="REC"/>
    <property type="match status" value="1"/>
</dbReference>
<dbReference type="Proteomes" id="UP000253850">
    <property type="component" value="Chromosome"/>
</dbReference>
<dbReference type="PANTHER" id="PTHR44591:SF3">
    <property type="entry name" value="RESPONSE REGULATORY DOMAIN-CONTAINING PROTEIN"/>
    <property type="match status" value="1"/>
</dbReference>
<dbReference type="Gene3D" id="3.30.450.20">
    <property type="entry name" value="PAS domain"/>
    <property type="match status" value="1"/>
</dbReference>
<keyword evidence="6" id="KW-0175">Coiled coil</keyword>
<dbReference type="GO" id="GO:0006935">
    <property type="term" value="P:chemotaxis"/>
    <property type="evidence" value="ECO:0007669"/>
    <property type="project" value="UniProtKB-KW"/>
</dbReference>
<keyword evidence="4" id="KW-0283">Flagellar rotation</keyword>
<feature type="domain" description="PAS" evidence="8">
    <location>
        <begin position="168"/>
        <end position="219"/>
    </location>
</feature>
<dbReference type="GO" id="GO:0097588">
    <property type="term" value="P:archaeal or bacterial-type flagellum-dependent cell motility"/>
    <property type="evidence" value="ECO:0007669"/>
    <property type="project" value="UniProtKB-KW"/>
</dbReference>
<protein>
    <submittedName>
        <fullName evidence="10">PAS sensor-containing two-component system response regulator</fullName>
    </submittedName>
</protein>
<evidence type="ECO:0000313" key="10">
    <source>
        <dbReference type="EMBL" id="AXH12274.1"/>
    </source>
</evidence>
<dbReference type="InterPro" id="IPR001610">
    <property type="entry name" value="PAC"/>
</dbReference>
<dbReference type="SMART" id="SM00091">
    <property type="entry name" value="PAS"/>
    <property type="match status" value="1"/>
</dbReference>
<comment type="cofactor">
    <cofactor evidence="1">
        <name>Mg(2+)</name>
        <dbReference type="ChEBI" id="CHEBI:18420"/>
    </cofactor>
</comment>
<evidence type="ECO:0000313" key="11">
    <source>
        <dbReference type="EMBL" id="RXK11379.1"/>
    </source>
</evidence>
<evidence type="ECO:0000256" key="1">
    <source>
        <dbReference type="ARBA" id="ARBA00001946"/>
    </source>
</evidence>
<feature type="domain" description="Response regulatory" evidence="7">
    <location>
        <begin position="19"/>
        <end position="135"/>
    </location>
</feature>
<dbReference type="InterPro" id="IPR013655">
    <property type="entry name" value="PAS_fold_3"/>
</dbReference>
<gene>
    <name evidence="10" type="ORF">ABIV_1274</name>
    <name evidence="11" type="ORF">CRV05_03130</name>
</gene>
<accession>A0AAX2ABW8</accession>
<feature type="domain" description="PAC" evidence="9">
    <location>
        <begin position="220"/>
        <end position="274"/>
    </location>
</feature>
<feature type="coiled-coil region" evidence="6">
    <location>
        <begin position="387"/>
        <end position="428"/>
    </location>
</feature>
<reference evidence="10 12" key="2">
    <citation type="submission" date="2018-07" db="EMBL/GenBank/DDBJ databases">
        <title>Complete genome of the Arcobacter bivalviorum type strain LMG 26154.</title>
        <authorList>
            <person name="Miller W.G."/>
            <person name="Yee E."/>
            <person name="Bono J.L."/>
        </authorList>
    </citation>
    <scope>NUCLEOTIDE SEQUENCE [LARGE SCALE GENOMIC DNA]</scope>
    <source>
        <strain evidence="10 12">LMG 26154</strain>
    </source>
</reference>
<evidence type="ECO:0000256" key="6">
    <source>
        <dbReference type="SAM" id="Coils"/>
    </source>
</evidence>
<dbReference type="InterPro" id="IPR050595">
    <property type="entry name" value="Bact_response_regulator"/>
</dbReference>
<evidence type="ECO:0000313" key="12">
    <source>
        <dbReference type="Proteomes" id="UP000253850"/>
    </source>
</evidence>
<dbReference type="AlphaFoldDB" id="A0AAX2ABW8"/>
<dbReference type="InterPro" id="IPR035965">
    <property type="entry name" value="PAS-like_dom_sf"/>
</dbReference>
<dbReference type="Pfam" id="PF08447">
    <property type="entry name" value="PAS_3"/>
    <property type="match status" value="1"/>
</dbReference>
<dbReference type="Gene3D" id="3.40.50.2300">
    <property type="match status" value="1"/>
</dbReference>
<evidence type="ECO:0000259" key="8">
    <source>
        <dbReference type="PROSITE" id="PS50112"/>
    </source>
</evidence>
<dbReference type="GO" id="GO:0000160">
    <property type="term" value="P:phosphorelay signal transduction system"/>
    <property type="evidence" value="ECO:0007669"/>
    <property type="project" value="InterPro"/>
</dbReference>
<keyword evidence="2" id="KW-0145">Chemotaxis</keyword>
<dbReference type="SMART" id="SM00086">
    <property type="entry name" value="PAC"/>
    <property type="match status" value="1"/>
</dbReference>
<reference evidence="11 13" key="1">
    <citation type="submission" date="2017-10" db="EMBL/GenBank/DDBJ databases">
        <title>Genomics of the genus Arcobacter.</title>
        <authorList>
            <person name="Perez-Cataluna A."/>
            <person name="Figueras M.J."/>
        </authorList>
    </citation>
    <scope>NUCLEOTIDE SEQUENCE [LARGE SCALE GENOMIC DNA]</scope>
    <source>
        <strain evidence="11 13">CECT 7835</strain>
    </source>
</reference>
<dbReference type="InterPro" id="IPR000014">
    <property type="entry name" value="PAS"/>
</dbReference>
<sequence>MDISSQIKNYSDTILNQSTILYLEADESIRKETLSIFEKIFEKVLVGADGKEGLDLFNQHKSEIDLILTDIEMPILDGINFISKIREVDLDIPVLVVTVFNDINQLLNTIKLKITDYIVKPMQLNTTLKIMTKILEDIANQKLVEKQRNELVIYKDILDKENLVSETDLDGNITYANEIFCKISGYTQEELIGKPHNIVRHPDVSKELYKNLWETIQSKHTWKGKLKNQAKDGTTYYVQATIFPILDAEGNIEKYVGSRFLITEQEEEKHKLKKYIMHQKSQKVKHEKQLQEEFHDAVHAAKMENDEKMAKFIQGLNEQIKSLREKHTDDKGRILSLERKYKESTEKLDNMQKLYQEKVEKLHKTAIISLEKYNSFKKKNILITEKIEKSQEAIKTLQGYIDEYRKKIADLEDLIEAYEKQYGKITVR</sequence>
<keyword evidence="3 5" id="KW-0597">Phosphoprotein</keyword>
<evidence type="ECO:0000259" key="9">
    <source>
        <dbReference type="PROSITE" id="PS50113"/>
    </source>
</evidence>
<evidence type="ECO:0000256" key="3">
    <source>
        <dbReference type="ARBA" id="ARBA00022553"/>
    </source>
</evidence>
<dbReference type="PANTHER" id="PTHR44591">
    <property type="entry name" value="STRESS RESPONSE REGULATOR PROTEIN 1"/>
    <property type="match status" value="1"/>
</dbReference>
<evidence type="ECO:0000256" key="4">
    <source>
        <dbReference type="ARBA" id="ARBA00022779"/>
    </source>
</evidence>